<sequence length="63" mass="7140">MMLRKRLNALEAARNARNEVLPAIIIRQGDDEAALVSAWRNKYGQREPGIVRIVVVSARKQQV</sequence>
<evidence type="ECO:0000313" key="2">
    <source>
        <dbReference type="Proteomes" id="UP000662678"/>
    </source>
</evidence>
<keyword evidence="2" id="KW-1185">Reference proteome</keyword>
<dbReference type="Proteomes" id="UP000662678">
    <property type="component" value="Unassembled WGS sequence"/>
</dbReference>
<gene>
    <name evidence="1" type="ORF">GCM10011419_27400</name>
</gene>
<organism evidence="1 2">
    <name type="scientific">Vogesella fluminis</name>
    <dbReference type="NCBI Taxonomy" id="1069161"/>
    <lineage>
        <taxon>Bacteria</taxon>
        <taxon>Pseudomonadati</taxon>
        <taxon>Pseudomonadota</taxon>
        <taxon>Betaproteobacteria</taxon>
        <taxon>Neisseriales</taxon>
        <taxon>Chromobacteriaceae</taxon>
        <taxon>Vogesella</taxon>
    </lineage>
</organism>
<name>A0ABQ3HC25_9NEIS</name>
<accession>A0ABQ3HC25</accession>
<dbReference type="RefSeq" id="WP_189354618.1">
    <property type="nucleotide sequence ID" value="NZ_BMYP01000050.1"/>
</dbReference>
<dbReference type="EMBL" id="BMYP01000050">
    <property type="protein sequence ID" value="GHD81457.1"/>
    <property type="molecule type" value="Genomic_DNA"/>
</dbReference>
<protein>
    <submittedName>
        <fullName evidence="1">Uncharacterized protein</fullName>
    </submittedName>
</protein>
<reference evidence="2" key="1">
    <citation type="journal article" date="2019" name="Int. J. Syst. Evol. Microbiol.">
        <title>The Global Catalogue of Microorganisms (GCM) 10K type strain sequencing project: providing services to taxonomists for standard genome sequencing and annotation.</title>
        <authorList>
            <consortium name="The Broad Institute Genomics Platform"/>
            <consortium name="The Broad Institute Genome Sequencing Center for Infectious Disease"/>
            <person name="Wu L."/>
            <person name="Ma J."/>
        </authorList>
    </citation>
    <scope>NUCLEOTIDE SEQUENCE [LARGE SCALE GENOMIC DNA]</scope>
    <source>
        <strain evidence="2">KCTC 23713</strain>
    </source>
</reference>
<comment type="caution">
    <text evidence="1">The sequence shown here is derived from an EMBL/GenBank/DDBJ whole genome shotgun (WGS) entry which is preliminary data.</text>
</comment>
<evidence type="ECO:0000313" key="1">
    <source>
        <dbReference type="EMBL" id="GHD81457.1"/>
    </source>
</evidence>
<proteinExistence type="predicted"/>